<dbReference type="SUPFAM" id="SSF46689">
    <property type="entry name" value="Homeodomain-like"/>
    <property type="match status" value="1"/>
</dbReference>
<name>A0ABN2CGU0_9MICO</name>
<dbReference type="Gene3D" id="1.10.357.10">
    <property type="entry name" value="Tetracycline Repressor, domain 2"/>
    <property type="match status" value="1"/>
</dbReference>
<keyword evidence="1" id="KW-0805">Transcription regulation</keyword>
<keyword evidence="2 4" id="KW-0238">DNA-binding</keyword>
<dbReference type="PRINTS" id="PR00455">
    <property type="entry name" value="HTHTETR"/>
</dbReference>
<dbReference type="InterPro" id="IPR001647">
    <property type="entry name" value="HTH_TetR"/>
</dbReference>
<protein>
    <submittedName>
        <fullName evidence="7">TetR/AcrR family transcriptional regulator</fullName>
    </submittedName>
</protein>
<evidence type="ECO:0000256" key="5">
    <source>
        <dbReference type="SAM" id="MobiDB-lite"/>
    </source>
</evidence>
<gene>
    <name evidence="7" type="ORF">GCM10009691_32890</name>
</gene>
<dbReference type="InterPro" id="IPR049445">
    <property type="entry name" value="TetR_SbtR-like_C"/>
</dbReference>
<accession>A0ABN2CGU0</accession>
<keyword evidence="3" id="KW-0804">Transcription</keyword>
<evidence type="ECO:0000256" key="1">
    <source>
        <dbReference type="ARBA" id="ARBA00023015"/>
    </source>
</evidence>
<dbReference type="SUPFAM" id="SSF48498">
    <property type="entry name" value="Tetracyclin repressor-like, C-terminal domain"/>
    <property type="match status" value="1"/>
</dbReference>
<evidence type="ECO:0000313" key="7">
    <source>
        <dbReference type="EMBL" id="GAA1556052.1"/>
    </source>
</evidence>
<dbReference type="Pfam" id="PF00440">
    <property type="entry name" value="TetR_N"/>
    <property type="match status" value="1"/>
</dbReference>
<feature type="DNA-binding region" description="H-T-H motif" evidence="4">
    <location>
        <begin position="73"/>
        <end position="92"/>
    </location>
</feature>
<keyword evidence="8" id="KW-1185">Reference proteome</keyword>
<evidence type="ECO:0000256" key="4">
    <source>
        <dbReference type="PROSITE-ProRule" id="PRU00335"/>
    </source>
</evidence>
<dbReference type="EMBL" id="BAAALY010000016">
    <property type="protein sequence ID" value="GAA1556052.1"/>
    <property type="molecule type" value="Genomic_DNA"/>
</dbReference>
<dbReference type="PANTHER" id="PTHR30055:SF234">
    <property type="entry name" value="HTH-TYPE TRANSCRIPTIONAL REGULATOR BETI"/>
    <property type="match status" value="1"/>
</dbReference>
<organism evidence="7 8">
    <name type="scientific">Brevibacterium picturae</name>
    <dbReference type="NCBI Taxonomy" id="260553"/>
    <lineage>
        <taxon>Bacteria</taxon>
        <taxon>Bacillati</taxon>
        <taxon>Actinomycetota</taxon>
        <taxon>Actinomycetes</taxon>
        <taxon>Micrococcales</taxon>
        <taxon>Brevibacteriaceae</taxon>
        <taxon>Brevibacterium</taxon>
    </lineage>
</organism>
<dbReference type="Proteomes" id="UP001501791">
    <property type="component" value="Unassembled WGS sequence"/>
</dbReference>
<comment type="caution">
    <text evidence="7">The sequence shown here is derived from an EMBL/GenBank/DDBJ whole genome shotgun (WGS) entry which is preliminary data.</text>
</comment>
<evidence type="ECO:0000256" key="2">
    <source>
        <dbReference type="ARBA" id="ARBA00023125"/>
    </source>
</evidence>
<dbReference type="Pfam" id="PF21597">
    <property type="entry name" value="TetR_C_43"/>
    <property type="match status" value="1"/>
</dbReference>
<reference evidence="7 8" key="1">
    <citation type="journal article" date="2019" name="Int. J. Syst. Evol. Microbiol.">
        <title>The Global Catalogue of Microorganisms (GCM) 10K type strain sequencing project: providing services to taxonomists for standard genome sequencing and annotation.</title>
        <authorList>
            <consortium name="The Broad Institute Genomics Platform"/>
            <consortium name="The Broad Institute Genome Sequencing Center for Infectious Disease"/>
            <person name="Wu L."/>
            <person name="Ma J."/>
        </authorList>
    </citation>
    <scope>NUCLEOTIDE SEQUENCE [LARGE SCALE GENOMIC DNA]</scope>
    <source>
        <strain evidence="7 8">JCM 13319</strain>
    </source>
</reference>
<dbReference type="InterPro" id="IPR009057">
    <property type="entry name" value="Homeodomain-like_sf"/>
</dbReference>
<proteinExistence type="predicted"/>
<dbReference type="InterPro" id="IPR050109">
    <property type="entry name" value="HTH-type_TetR-like_transc_reg"/>
</dbReference>
<feature type="region of interest" description="Disordered" evidence="5">
    <location>
        <begin position="1"/>
        <end position="48"/>
    </location>
</feature>
<dbReference type="PANTHER" id="PTHR30055">
    <property type="entry name" value="HTH-TYPE TRANSCRIPTIONAL REGULATOR RUTR"/>
    <property type="match status" value="1"/>
</dbReference>
<evidence type="ECO:0000313" key="8">
    <source>
        <dbReference type="Proteomes" id="UP001501791"/>
    </source>
</evidence>
<feature type="compositionally biased region" description="Polar residues" evidence="5">
    <location>
        <begin position="1"/>
        <end position="14"/>
    </location>
</feature>
<feature type="compositionally biased region" description="Gly residues" evidence="5">
    <location>
        <begin position="19"/>
        <end position="41"/>
    </location>
</feature>
<dbReference type="InterPro" id="IPR036271">
    <property type="entry name" value="Tet_transcr_reg_TetR-rel_C_sf"/>
</dbReference>
<dbReference type="PROSITE" id="PS50977">
    <property type="entry name" value="HTH_TETR_2"/>
    <property type="match status" value="1"/>
</dbReference>
<evidence type="ECO:0000259" key="6">
    <source>
        <dbReference type="PROSITE" id="PS50977"/>
    </source>
</evidence>
<dbReference type="RefSeq" id="WP_346036880.1">
    <property type="nucleotide sequence ID" value="NZ_BAAALY010000016.1"/>
</dbReference>
<evidence type="ECO:0000256" key="3">
    <source>
        <dbReference type="ARBA" id="ARBA00023163"/>
    </source>
</evidence>
<feature type="domain" description="HTH tetR-type" evidence="6">
    <location>
        <begin position="51"/>
        <end position="110"/>
    </location>
</feature>
<sequence>MTEPTQIDAQHSPTDSGGSDSGGSNPGGSDSGGSDSGGSDSGGSKLRADAAHNRARILAVARELFAERGIDVPMTAIARRAGVGAATLFRRFPDRRSLIAEVFATQIGHCESVLDEAAADPDPWHGFCMFVESLGRMQIEDRGFTEAFLSAFAEDSGVDEKRVRAESTFADLVDRAQKTGKLRPDFDPSDLMLIFLANGGVSEAPPEHAQELSRRLIAYLLQSFETQSPPTARSLPTPSRMGLGEVFTAAQSH</sequence>